<dbReference type="SFLD" id="SFLDS00003">
    <property type="entry name" value="Haloacid_Dehalogenase"/>
    <property type="match status" value="1"/>
</dbReference>
<organism evidence="1 2">
    <name type="scientific">Scopulibacillus daqui</name>
    <dbReference type="NCBI Taxonomy" id="1469162"/>
    <lineage>
        <taxon>Bacteria</taxon>
        <taxon>Bacillati</taxon>
        <taxon>Bacillota</taxon>
        <taxon>Bacilli</taxon>
        <taxon>Bacillales</taxon>
        <taxon>Sporolactobacillaceae</taxon>
        <taxon>Scopulibacillus</taxon>
    </lineage>
</organism>
<reference evidence="1 2" key="1">
    <citation type="submission" date="2021-01" db="EMBL/GenBank/DDBJ databases">
        <title>Genomic Encyclopedia of Type Strains, Phase IV (KMG-IV): sequencing the most valuable type-strain genomes for metagenomic binning, comparative biology and taxonomic classification.</title>
        <authorList>
            <person name="Goeker M."/>
        </authorList>
    </citation>
    <scope>NUCLEOTIDE SEQUENCE [LARGE SCALE GENOMIC DNA]</scope>
    <source>
        <strain evidence="1 2">DSM 28236</strain>
    </source>
</reference>
<sequence>MKLIVCDLDGTLLTHDLKIAETDREALQKANESGIEIAIASGRMYPDISRIMSQLDIKGCSVGQNGASVYSKTGELIAEKTFDPELFYDLYHAGRKLNSALTTLICTHNQIIIEKHSDESLILAKKFLSPILEDHNIISKIGAKVHPSKLTFLGSTEAVLDVKVLLESLYGDHIEVTLSESGCIDVMPKGITKGAGLSKLMNRLNIPVQEMACIGDSYNDLSMFDLTPYSFVMNQSPDDVKARANYQVSSVADAVHRLLDETFPVK</sequence>
<evidence type="ECO:0000313" key="2">
    <source>
        <dbReference type="Proteomes" id="UP000808914"/>
    </source>
</evidence>
<dbReference type="InterPro" id="IPR000150">
    <property type="entry name" value="Cof"/>
</dbReference>
<dbReference type="PANTHER" id="PTHR10000">
    <property type="entry name" value="PHOSPHOSERINE PHOSPHATASE"/>
    <property type="match status" value="1"/>
</dbReference>
<dbReference type="InterPro" id="IPR023214">
    <property type="entry name" value="HAD_sf"/>
</dbReference>
<proteinExistence type="predicted"/>
<dbReference type="Pfam" id="PF08282">
    <property type="entry name" value="Hydrolase_3"/>
    <property type="match status" value="1"/>
</dbReference>
<dbReference type="Proteomes" id="UP000808914">
    <property type="component" value="Unassembled WGS sequence"/>
</dbReference>
<gene>
    <name evidence="1" type="ORF">JOD45_002386</name>
</gene>
<accession>A0ABS2Q1J2</accession>
<dbReference type="InterPro" id="IPR006379">
    <property type="entry name" value="HAD-SF_hydro_IIB"/>
</dbReference>
<dbReference type="SFLD" id="SFLDG01140">
    <property type="entry name" value="C2.B:_Phosphomannomutase_and_P"/>
    <property type="match status" value="1"/>
</dbReference>
<dbReference type="Gene3D" id="3.40.50.1000">
    <property type="entry name" value="HAD superfamily/HAD-like"/>
    <property type="match status" value="1"/>
</dbReference>
<dbReference type="SUPFAM" id="SSF56784">
    <property type="entry name" value="HAD-like"/>
    <property type="match status" value="1"/>
</dbReference>
<dbReference type="PANTHER" id="PTHR10000:SF8">
    <property type="entry name" value="HAD SUPERFAMILY HYDROLASE-LIKE, TYPE 3"/>
    <property type="match status" value="1"/>
</dbReference>
<name>A0ABS2Q1J2_9BACL</name>
<comment type="caution">
    <text evidence="1">The sequence shown here is derived from an EMBL/GenBank/DDBJ whole genome shotgun (WGS) entry which is preliminary data.</text>
</comment>
<protein>
    <submittedName>
        <fullName evidence="1">Cof subfamily protein (Haloacid dehalogenase superfamily)</fullName>
    </submittedName>
</protein>
<dbReference type="NCBIfam" id="TIGR00099">
    <property type="entry name" value="Cof-subfamily"/>
    <property type="match status" value="1"/>
</dbReference>
<dbReference type="RefSeq" id="WP_205004054.1">
    <property type="nucleotide sequence ID" value="NZ_JAFBER010000016.1"/>
</dbReference>
<dbReference type="EMBL" id="JAFBER010000016">
    <property type="protein sequence ID" value="MBM7646160.1"/>
    <property type="molecule type" value="Genomic_DNA"/>
</dbReference>
<dbReference type="Gene3D" id="3.30.1240.10">
    <property type="match status" value="1"/>
</dbReference>
<dbReference type="InterPro" id="IPR036412">
    <property type="entry name" value="HAD-like_sf"/>
</dbReference>
<keyword evidence="2" id="KW-1185">Reference proteome</keyword>
<dbReference type="CDD" id="cd07516">
    <property type="entry name" value="HAD_Pase"/>
    <property type="match status" value="1"/>
</dbReference>
<evidence type="ECO:0000313" key="1">
    <source>
        <dbReference type="EMBL" id="MBM7646160.1"/>
    </source>
</evidence>
<dbReference type="NCBIfam" id="TIGR01484">
    <property type="entry name" value="HAD-SF-IIB"/>
    <property type="match status" value="1"/>
</dbReference>
<dbReference type="PROSITE" id="PS01228">
    <property type="entry name" value="COF_1"/>
    <property type="match status" value="1"/>
</dbReference>